<feature type="compositionally biased region" description="Basic and acidic residues" evidence="1">
    <location>
        <begin position="16"/>
        <end position="37"/>
    </location>
</feature>
<keyword evidence="3" id="KW-1185">Reference proteome</keyword>
<dbReference type="EMBL" id="JAUDFV010000155">
    <property type="protein sequence ID" value="KAL2715348.1"/>
    <property type="molecule type" value="Genomic_DNA"/>
</dbReference>
<accession>A0ABD2A400</accession>
<feature type="compositionally biased region" description="Acidic residues" evidence="1">
    <location>
        <begin position="47"/>
        <end position="57"/>
    </location>
</feature>
<sequence>MDRDITFKVILRETHYRSSREPSNDYSTRCDTHRNDQGHAAFYSSGEGEEHEEDEKDEGEKEDTGLKIASLGAK</sequence>
<name>A0ABD2A400_VESSQ</name>
<organism evidence="2 3">
    <name type="scientific">Vespula squamosa</name>
    <name type="common">Southern yellow jacket</name>
    <name type="synonym">Wasp</name>
    <dbReference type="NCBI Taxonomy" id="30214"/>
    <lineage>
        <taxon>Eukaryota</taxon>
        <taxon>Metazoa</taxon>
        <taxon>Ecdysozoa</taxon>
        <taxon>Arthropoda</taxon>
        <taxon>Hexapoda</taxon>
        <taxon>Insecta</taxon>
        <taxon>Pterygota</taxon>
        <taxon>Neoptera</taxon>
        <taxon>Endopterygota</taxon>
        <taxon>Hymenoptera</taxon>
        <taxon>Apocrita</taxon>
        <taxon>Aculeata</taxon>
        <taxon>Vespoidea</taxon>
        <taxon>Vespidae</taxon>
        <taxon>Vespinae</taxon>
        <taxon>Vespula</taxon>
    </lineage>
</organism>
<evidence type="ECO:0000256" key="1">
    <source>
        <dbReference type="SAM" id="MobiDB-lite"/>
    </source>
</evidence>
<evidence type="ECO:0000313" key="3">
    <source>
        <dbReference type="Proteomes" id="UP001607302"/>
    </source>
</evidence>
<dbReference type="Proteomes" id="UP001607302">
    <property type="component" value="Unassembled WGS sequence"/>
</dbReference>
<dbReference type="AlphaFoldDB" id="A0ABD2A400"/>
<protein>
    <submittedName>
        <fullName evidence="2">Uncharacterized protein</fullName>
    </submittedName>
</protein>
<reference evidence="2 3" key="1">
    <citation type="journal article" date="2024" name="Ann. Entomol. Soc. Am.">
        <title>Genomic analyses of the southern and eastern yellowjacket wasps (Hymenoptera: Vespidae) reveal evolutionary signatures of social life.</title>
        <authorList>
            <person name="Catto M.A."/>
            <person name="Caine P.B."/>
            <person name="Orr S.E."/>
            <person name="Hunt B.G."/>
            <person name="Goodisman M.A.D."/>
        </authorList>
    </citation>
    <scope>NUCLEOTIDE SEQUENCE [LARGE SCALE GENOMIC DNA]</scope>
    <source>
        <strain evidence="2">233</strain>
        <tissue evidence="2">Head and thorax</tissue>
    </source>
</reference>
<evidence type="ECO:0000313" key="2">
    <source>
        <dbReference type="EMBL" id="KAL2715348.1"/>
    </source>
</evidence>
<gene>
    <name evidence="2" type="ORF">V1478_015046</name>
</gene>
<comment type="caution">
    <text evidence="2">The sequence shown here is derived from an EMBL/GenBank/DDBJ whole genome shotgun (WGS) entry which is preliminary data.</text>
</comment>
<proteinExistence type="predicted"/>
<feature type="region of interest" description="Disordered" evidence="1">
    <location>
        <begin position="16"/>
        <end position="74"/>
    </location>
</feature>